<sequence>MDTSVGLQTVDSGLNPKDDVMEEEVKLEDDVEHTAGSSDGVIQGFGSVITYANRYVKANIYKKNLTDKQPKTAFKRLPIICSDGFKAATEQEETMKAEWKRNRAHTLVAHHQIQGFGSVFTYANWIVLDSTSGPIEDEEHMNKRILLWALNDLQMILDD</sequence>
<protein>
    <submittedName>
        <fullName evidence="1">Uncharacterized protein</fullName>
    </submittedName>
</protein>
<evidence type="ECO:0000313" key="2">
    <source>
        <dbReference type="Proteomes" id="UP000031443"/>
    </source>
</evidence>
<keyword evidence="2" id="KW-1185">Reference proteome</keyword>
<proteinExistence type="predicted"/>
<accession>M7BW00</accession>
<dbReference type="EMBL" id="KB514919">
    <property type="protein sequence ID" value="EMP39995.1"/>
    <property type="molecule type" value="Genomic_DNA"/>
</dbReference>
<dbReference type="Proteomes" id="UP000031443">
    <property type="component" value="Unassembled WGS sequence"/>
</dbReference>
<organism evidence="1 2">
    <name type="scientific">Chelonia mydas</name>
    <name type="common">Green sea-turtle</name>
    <name type="synonym">Chelonia agassizi</name>
    <dbReference type="NCBI Taxonomy" id="8469"/>
    <lineage>
        <taxon>Eukaryota</taxon>
        <taxon>Metazoa</taxon>
        <taxon>Chordata</taxon>
        <taxon>Craniata</taxon>
        <taxon>Vertebrata</taxon>
        <taxon>Euteleostomi</taxon>
        <taxon>Archelosauria</taxon>
        <taxon>Testudinata</taxon>
        <taxon>Testudines</taxon>
        <taxon>Cryptodira</taxon>
        <taxon>Durocryptodira</taxon>
        <taxon>Americhelydia</taxon>
        <taxon>Chelonioidea</taxon>
        <taxon>Cheloniidae</taxon>
        <taxon>Chelonia</taxon>
    </lineage>
</organism>
<evidence type="ECO:0000313" key="1">
    <source>
        <dbReference type="EMBL" id="EMP39995.1"/>
    </source>
</evidence>
<reference evidence="2" key="1">
    <citation type="journal article" date="2013" name="Nat. Genet.">
        <title>The draft genomes of soft-shell turtle and green sea turtle yield insights into the development and evolution of the turtle-specific body plan.</title>
        <authorList>
            <person name="Wang Z."/>
            <person name="Pascual-Anaya J."/>
            <person name="Zadissa A."/>
            <person name="Li W."/>
            <person name="Niimura Y."/>
            <person name="Huang Z."/>
            <person name="Li C."/>
            <person name="White S."/>
            <person name="Xiong Z."/>
            <person name="Fang D."/>
            <person name="Wang B."/>
            <person name="Ming Y."/>
            <person name="Chen Y."/>
            <person name="Zheng Y."/>
            <person name="Kuraku S."/>
            <person name="Pignatelli M."/>
            <person name="Herrero J."/>
            <person name="Beal K."/>
            <person name="Nozawa M."/>
            <person name="Li Q."/>
            <person name="Wang J."/>
            <person name="Zhang H."/>
            <person name="Yu L."/>
            <person name="Shigenobu S."/>
            <person name="Wang J."/>
            <person name="Liu J."/>
            <person name="Flicek P."/>
            <person name="Searle S."/>
            <person name="Wang J."/>
            <person name="Kuratani S."/>
            <person name="Yin Y."/>
            <person name="Aken B."/>
            <person name="Zhang G."/>
            <person name="Irie N."/>
        </authorList>
    </citation>
    <scope>NUCLEOTIDE SEQUENCE [LARGE SCALE GENOMIC DNA]</scope>
</reference>
<name>M7BW00_CHEMY</name>
<gene>
    <name evidence="1" type="ORF">UY3_02750</name>
</gene>
<dbReference type="AlphaFoldDB" id="M7BW00"/>